<feature type="binding site" evidence="5">
    <location>
        <position position="206"/>
    </location>
    <ligand>
        <name>a divalent metal cation</name>
        <dbReference type="ChEBI" id="CHEBI:60240"/>
        <label>2</label>
        <note>catalytic</note>
    </ligand>
</feature>
<comment type="catalytic activity">
    <reaction evidence="5 6">
        <text>Release of N-terminal amino acids, preferentially methionine, from peptides and arylamides.</text>
        <dbReference type="EC" id="3.4.11.18"/>
    </reaction>
</comment>
<proteinExistence type="inferred from homology"/>
<protein>
    <recommendedName>
        <fullName evidence="6">Methionine aminopeptidase</fullName>
        <ecNumber evidence="6">3.4.11.18</ecNumber>
    </recommendedName>
</protein>
<dbReference type="PANTHER" id="PTHR43330:SF7">
    <property type="entry name" value="METHIONINE AMINOPEPTIDASE 1"/>
    <property type="match status" value="1"/>
</dbReference>
<dbReference type="PRINTS" id="PR00599">
    <property type="entry name" value="MAPEPTIDASE"/>
</dbReference>
<dbReference type="EMBL" id="KQ242060">
    <property type="protein sequence ID" value="KNC81180.1"/>
    <property type="molecule type" value="Genomic_DNA"/>
</dbReference>
<feature type="binding site" evidence="5">
    <location>
        <position position="115"/>
    </location>
    <ligand>
        <name>substrate</name>
    </ligand>
</feature>
<comment type="function">
    <text evidence="6">Cotranslationally removes the N-terminal methionine from nascent proteins. The N-terminal methionine is often cleaved when the second residue in the primary sequence is small and uncharged (Met-Ala-, Cys, Gly, Pro, Ser, Thr, or Val).</text>
</comment>
<evidence type="ECO:0000256" key="4">
    <source>
        <dbReference type="ARBA" id="ARBA00022801"/>
    </source>
</evidence>
<feature type="binding site" evidence="5">
    <location>
        <position position="270"/>
    </location>
    <ligand>
        <name>a divalent metal cation</name>
        <dbReference type="ChEBI" id="CHEBI:60240"/>
        <label>1</label>
    </ligand>
</feature>
<dbReference type="STRING" id="667725.A0A0L0FWH3"/>
<sequence>MRPHYPLSSKREVPSDIPRPDYADDGFPTSEAESRGSHKIQVLTKEEQTKARKVCKLSREILDIACKSAKAGMTTDDIDAIVHEETIKRKAYPSPLNYHGFPKSVCTSVNEVICHGIPDKYVLKDGDLLNIDVTAYFDGYHGDMNETIFIGQPSEATEHLVRTTHECMMKAIDMCRPGALYRDLGGVIQKHATANNLSVVRSYCGHGVHHLFHTTPNIPHYAKNKAIGVMKAGHIFTIEPMINEGVWNDVTWPDNWTSVTRDGKKSAQFEHCLLITENGVEILSQTHDKLPHFQRQLKELKAAKEAKSE</sequence>
<dbReference type="InterPro" id="IPR001714">
    <property type="entry name" value="Pept_M24_MAP"/>
</dbReference>
<dbReference type="Pfam" id="PF00557">
    <property type="entry name" value="Peptidase_M24"/>
    <property type="match status" value="1"/>
</dbReference>
<comment type="similarity">
    <text evidence="5">Belongs to the peptidase M24A family. Methionine aminopeptidase type 1 subfamily.</text>
</comment>
<dbReference type="NCBIfam" id="TIGR00500">
    <property type="entry name" value="met_pdase_I"/>
    <property type="match status" value="1"/>
</dbReference>
<dbReference type="InterPro" id="IPR002467">
    <property type="entry name" value="Pept_M24A_MAP1"/>
</dbReference>
<dbReference type="GO" id="GO:0046872">
    <property type="term" value="F:metal ion binding"/>
    <property type="evidence" value="ECO:0007669"/>
    <property type="project" value="UniProtKB-UniRule"/>
</dbReference>
<dbReference type="InterPro" id="IPR036005">
    <property type="entry name" value="Creatinase/aminopeptidase-like"/>
</dbReference>
<dbReference type="Proteomes" id="UP000054560">
    <property type="component" value="Unassembled WGS sequence"/>
</dbReference>
<dbReference type="AlphaFoldDB" id="A0A0L0FWH3"/>
<evidence type="ECO:0000313" key="9">
    <source>
        <dbReference type="EMBL" id="KNC81180.1"/>
    </source>
</evidence>
<dbReference type="CDD" id="cd01086">
    <property type="entry name" value="MetAP1"/>
    <property type="match status" value="1"/>
</dbReference>
<dbReference type="GO" id="GO:0006508">
    <property type="term" value="P:proteolysis"/>
    <property type="evidence" value="ECO:0007669"/>
    <property type="project" value="UniProtKB-KW"/>
</dbReference>
<gene>
    <name evidence="9" type="ORF">SARC_06491</name>
</gene>
<name>A0A0L0FWH3_9EUKA</name>
<evidence type="ECO:0000256" key="6">
    <source>
        <dbReference type="RuleBase" id="RU003653"/>
    </source>
</evidence>
<keyword evidence="1 5" id="KW-0031">Aminopeptidase</keyword>
<organism evidence="9 10">
    <name type="scientific">Sphaeroforma arctica JP610</name>
    <dbReference type="NCBI Taxonomy" id="667725"/>
    <lineage>
        <taxon>Eukaryota</taxon>
        <taxon>Ichthyosporea</taxon>
        <taxon>Ichthyophonida</taxon>
        <taxon>Sphaeroforma</taxon>
    </lineage>
</organism>
<evidence type="ECO:0000313" key="10">
    <source>
        <dbReference type="Proteomes" id="UP000054560"/>
    </source>
</evidence>
<dbReference type="GO" id="GO:0004239">
    <property type="term" value="F:initiator methionyl aminopeptidase activity"/>
    <property type="evidence" value="ECO:0007669"/>
    <property type="project" value="UniProtKB-UniRule"/>
</dbReference>
<dbReference type="RefSeq" id="XP_014155082.1">
    <property type="nucleotide sequence ID" value="XM_014299607.1"/>
</dbReference>
<dbReference type="PANTHER" id="PTHR43330">
    <property type="entry name" value="METHIONINE AMINOPEPTIDASE"/>
    <property type="match status" value="1"/>
</dbReference>
<feature type="binding site" evidence="5">
    <location>
        <position position="213"/>
    </location>
    <ligand>
        <name>substrate</name>
    </ligand>
</feature>
<dbReference type="Gene3D" id="3.90.230.10">
    <property type="entry name" value="Creatinase/methionine aminopeptidase superfamily"/>
    <property type="match status" value="1"/>
</dbReference>
<dbReference type="EC" id="3.4.11.18" evidence="6"/>
<evidence type="ECO:0000256" key="3">
    <source>
        <dbReference type="ARBA" id="ARBA00022723"/>
    </source>
</evidence>
<feature type="binding site" evidence="5">
    <location>
        <position position="270"/>
    </location>
    <ligand>
        <name>a divalent metal cation</name>
        <dbReference type="ChEBI" id="CHEBI:60240"/>
        <label>2</label>
        <note>catalytic</note>
    </ligand>
</feature>
<dbReference type="GeneID" id="25906995"/>
<accession>A0A0L0FWH3</accession>
<evidence type="ECO:0000256" key="5">
    <source>
        <dbReference type="HAMAP-Rule" id="MF_03174"/>
    </source>
</evidence>
<feature type="binding site" evidence="5">
    <location>
        <position position="143"/>
    </location>
    <ligand>
        <name>a divalent metal cation</name>
        <dbReference type="ChEBI" id="CHEBI:60240"/>
        <label>1</label>
    </ligand>
</feature>
<evidence type="ECO:0000256" key="7">
    <source>
        <dbReference type="SAM" id="MobiDB-lite"/>
    </source>
</evidence>
<feature type="binding site" evidence="5">
    <location>
        <position position="239"/>
    </location>
    <ligand>
        <name>a divalent metal cation</name>
        <dbReference type="ChEBI" id="CHEBI:60240"/>
        <label>2</label>
        <note>catalytic</note>
    </ligand>
</feature>
<feature type="binding site" evidence="5">
    <location>
        <position position="143"/>
    </location>
    <ligand>
        <name>a divalent metal cation</name>
        <dbReference type="ChEBI" id="CHEBI:60240"/>
        <label>2</label>
        <note>catalytic</note>
    </ligand>
</feature>
<keyword evidence="2 5" id="KW-0645">Protease</keyword>
<dbReference type="GO" id="GO:0070006">
    <property type="term" value="F:metalloaminopeptidase activity"/>
    <property type="evidence" value="ECO:0007669"/>
    <property type="project" value="UniProtKB-UniRule"/>
</dbReference>
<keyword evidence="4 5" id="KW-0378">Hydrolase</keyword>
<comment type="cofactor">
    <cofactor evidence="5">
        <name>Co(2+)</name>
        <dbReference type="ChEBI" id="CHEBI:48828"/>
    </cofactor>
    <cofactor evidence="5">
        <name>Zn(2+)</name>
        <dbReference type="ChEBI" id="CHEBI:29105"/>
    </cofactor>
    <cofactor evidence="5">
        <name>Mn(2+)</name>
        <dbReference type="ChEBI" id="CHEBI:29035"/>
    </cofactor>
    <cofactor evidence="5">
        <name>Fe(2+)</name>
        <dbReference type="ChEBI" id="CHEBI:29033"/>
    </cofactor>
    <text evidence="5">Binds 2 divalent metal cations per subunit. Has a high-affinity and a low affinity metal-binding site. The true nature of the physiological cofactor is under debate. The enzyme is active with cobalt, zinc, manganese or divalent iron ions. Most likely, methionine aminopeptidases function as mononuclear Fe(2+)-metalloproteases under physiological conditions, and the catalytically relevant metal-binding site has been assigned to the histidine-containing high-affinity site.</text>
</comment>
<dbReference type="GO" id="GO:0005829">
    <property type="term" value="C:cytosol"/>
    <property type="evidence" value="ECO:0007669"/>
    <property type="project" value="TreeGrafter"/>
</dbReference>
<reference evidence="9 10" key="1">
    <citation type="submission" date="2011-02" db="EMBL/GenBank/DDBJ databases">
        <title>The Genome Sequence of Sphaeroforma arctica JP610.</title>
        <authorList>
            <consortium name="The Broad Institute Genome Sequencing Platform"/>
            <person name="Russ C."/>
            <person name="Cuomo C."/>
            <person name="Young S.K."/>
            <person name="Zeng Q."/>
            <person name="Gargeya S."/>
            <person name="Alvarado L."/>
            <person name="Berlin A."/>
            <person name="Chapman S.B."/>
            <person name="Chen Z."/>
            <person name="Freedman E."/>
            <person name="Gellesch M."/>
            <person name="Goldberg J."/>
            <person name="Griggs A."/>
            <person name="Gujja S."/>
            <person name="Heilman E."/>
            <person name="Heiman D."/>
            <person name="Howarth C."/>
            <person name="Mehta T."/>
            <person name="Neiman D."/>
            <person name="Pearson M."/>
            <person name="Roberts A."/>
            <person name="Saif S."/>
            <person name="Shea T."/>
            <person name="Shenoy N."/>
            <person name="Sisk P."/>
            <person name="Stolte C."/>
            <person name="Sykes S."/>
            <person name="White J."/>
            <person name="Yandava C."/>
            <person name="Burger G."/>
            <person name="Gray M.W."/>
            <person name="Holland P.W.H."/>
            <person name="King N."/>
            <person name="Lang F.B.F."/>
            <person name="Roger A.J."/>
            <person name="Ruiz-Trillo I."/>
            <person name="Haas B."/>
            <person name="Nusbaum C."/>
            <person name="Birren B."/>
        </authorList>
    </citation>
    <scope>NUCLEOTIDE SEQUENCE [LARGE SCALE GENOMIC DNA]</scope>
    <source>
        <strain evidence="9 10">JP610</strain>
    </source>
</reference>
<dbReference type="eggNOG" id="KOG2738">
    <property type="taxonomic scope" value="Eukaryota"/>
</dbReference>
<keyword evidence="3 5" id="KW-0479">Metal-binding</keyword>
<dbReference type="HAMAP" id="MF_01974">
    <property type="entry name" value="MetAP_1"/>
    <property type="match status" value="1"/>
</dbReference>
<evidence type="ECO:0000259" key="8">
    <source>
        <dbReference type="Pfam" id="PF00557"/>
    </source>
</evidence>
<feature type="domain" description="Peptidase M24" evidence="8">
    <location>
        <begin position="51"/>
        <end position="277"/>
    </location>
</feature>
<dbReference type="OrthoDB" id="3209743at2759"/>
<dbReference type="PROSITE" id="PS00680">
    <property type="entry name" value="MAP_1"/>
    <property type="match status" value="1"/>
</dbReference>
<evidence type="ECO:0000256" key="2">
    <source>
        <dbReference type="ARBA" id="ARBA00022670"/>
    </source>
</evidence>
<dbReference type="InterPro" id="IPR000994">
    <property type="entry name" value="Pept_M24"/>
</dbReference>
<evidence type="ECO:0000256" key="1">
    <source>
        <dbReference type="ARBA" id="ARBA00022438"/>
    </source>
</evidence>
<feature type="binding site" evidence="5">
    <location>
        <position position="132"/>
    </location>
    <ligand>
        <name>a divalent metal cation</name>
        <dbReference type="ChEBI" id="CHEBI:60240"/>
        <label>1</label>
    </ligand>
</feature>
<dbReference type="SUPFAM" id="SSF55920">
    <property type="entry name" value="Creatinase/aminopeptidase"/>
    <property type="match status" value="1"/>
</dbReference>
<feature type="region of interest" description="Disordered" evidence="7">
    <location>
        <begin position="1"/>
        <end position="38"/>
    </location>
</feature>
<feature type="compositionally biased region" description="Basic and acidic residues" evidence="7">
    <location>
        <begin position="9"/>
        <end position="22"/>
    </location>
</feature>
<keyword evidence="10" id="KW-1185">Reference proteome</keyword>